<organism evidence="1 2">
    <name type="scientific">Dentiscutata erythropus</name>
    <dbReference type="NCBI Taxonomy" id="1348616"/>
    <lineage>
        <taxon>Eukaryota</taxon>
        <taxon>Fungi</taxon>
        <taxon>Fungi incertae sedis</taxon>
        <taxon>Mucoromycota</taxon>
        <taxon>Glomeromycotina</taxon>
        <taxon>Glomeromycetes</taxon>
        <taxon>Diversisporales</taxon>
        <taxon>Gigasporaceae</taxon>
        <taxon>Dentiscutata</taxon>
    </lineage>
</organism>
<sequence length="49" mass="5481">IANNHLIDNEMNVKDGLAIDDNKLASKTPVDDYNWACPIYPIDDNKVPP</sequence>
<dbReference type="AlphaFoldDB" id="A0A9N9K7A7"/>
<keyword evidence="2" id="KW-1185">Reference proteome</keyword>
<evidence type="ECO:0000313" key="2">
    <source>
        <dbReference type="Proteomes" id="UP000789405"/>
    </source>
</evidence>
<reference evidence="1" key="1">
    <citation type="submission" date="2021-06" db="EMBL/GenBank/DDBJ databases">
        <authorList>
            <person name="Kallberg Y."/>
            <person name="Tangrot J."/>
            <person name="Rosling A."/>
        </authorList>
    </citation>
    <scope>NUCLEOTIDE SEQUENCE</scope>
    <source>
        <strain evidence="1">MA453B</strain>
    </source>
</reference>
<dbReference type="Proteomes" id="UP000789405">
    <property type="component" value="Unassembled WGS sequence"/>
</dbReference>
<evidence type="ECO:0000313" key="1">
    <source>
        <dbReference type="EMBL" id="CAG8810787.1"/>
    </source>
</evidence>
<name>A0A9N9K7A7_9GLOM</name>
<feature type="non-terminal residue" evidence="1">
    <location>
        <position position="49"/>
    </location>
</feature>
<proteinExistence type="predicted"/>
<accession>A0A9N9K7A7</accession>
<feature type="non-terminal residue" evidence="1">
    <location>
        <position position="1"/>
    </location>
</feature>
<protein>
    <submittedName>
        <fullName evidence="1">3634_t:CDS:1</fullName>
    </submittedName>
</protein>
<gene>
    <name evidence="1" type="ORF">DERYTH_LOCUS25354</name>
</gene>
<comment type="caution">
    <text evidence="1">The sequence shown here is derived from an EMBL/GenBank/DDBJ whole genome shotgun (WGS) entry which is preliminary data.</text>
</comment>
<dbReference type="EMBL" id="CAJVPY010046773">
    <property type="protein sequence ID" value="CAG8810787.1"/>
    <property type="molecule type" value="Genomic_DNA"/>
</dbReference>